<dbReference type="RefSeq" id="WP_323330720.1">
    <property type="nucleotide sequence ID" value="NZ_JAYFSI010000006.1"/>
</dbReference>
<evidence type="ECO:0000313" key="7">
    <source>
        <dbReference type="Proteomes" id="UP001304298"/>
    </source>
</evidence>
<evidence type="ECO:0000259" key="5">
    <source>
        <dbReference type="SMART" id="SM00849"/>
    </source>
</evidence>
<dbReference type="PANTHER" id="PTHR42978">
    <property type="entry name" value="QUORUM-QUENCHING LACTONASE YTNP-RELATED-RELATED"/>
    <property type="match status" value="1"/>
</dbReference>
<protein>
    <submittedName>
        <fullName evidence="6">MBL fold metallo-hydrolase</fullName>
    </submittedName>
</protein>
<dbReference type="InterPro" id="IPR036866">
    <property type="entry name" value="RibonucZ/Hydroxyglut_hydro"/>
</dbReference>
<keyword evidence="2" id="KW-0479">Metal-binding</keyword>
<name>A0ABU5RBE1_9PSEU</name>
<keyword evidence="4" id="KW-0862">Zinc</keyword>
<evidence type="ECO:0000313" key="6">
    <source>
        <dbReference type="EMBL" id="MEA5362964.1"/>
    </source>
</evidence>
<keyword evidence="7" id="KW-1185">Reference proteome</keyword>
<evidence type="ECO:0000256" key="4">
    <source>
        <dbReference type="ARBA" id="ARBA00022833"/>
    </source>
</evidence>
<evidence type="ECO:0000256" key="2">
    <source>
        <dbReference type="ARBA" id="ARBA00022723"/>
    </source>
</evidence>
<dbReference type="Gene3D" id="3.60.15.10">
    <property type="entry name" value="Ribonuclease Z/Hydroxyacylglutathione hydrolase-like"/>
    <property type="match status" value="1"/>
</dbReference>
<dbReference type="EMBL" id="JAYFSI010000006">
    <property type="protein sequence ID" value="MEA5362964.1"/>
    <property type="molecule type" value="Genomic_DNA"/>
</dbReference>
<evidence type="ECO:0000256" key="1">
    <source>
        <dbReference type="ARBA" id="ARBA00007749"/>
    </source>
</evidence>
<proteinExistence type="inferred from homology"/>
<dbReference type="SMART" id="SM00849">
    <property type="entry name" value="Lactamase_B"/>
    <property type="match status" value="1"/>
</dbReference>
<sequence>MIHLWTALALVVIAGALIVIRSFRPAPLPAPEPWTGPLPAASPPAGMALYQLPTGTYENRAALAYRGGSFGDLRKFAATAVLVRHPAGDLLIDAGFGADVEAHIATMPSYRRSPHDLGATVRDQLRDRNYDPARLRGVVITHAHWDHVSGLAELDVPIWMNAAESRYVERAKDASVFRDVARGHEIHHYTFDGPPYLGFPASHDVHGDGSVVIAEAGGHTDGSVVVFVTLPGGGRFAFIGDLTWQCEGVTLRAERPKLLRMLADVEPSQVRDGLLRVIALSGRMHVVPAHDVHAYDPIPEWTAGSYSGV</sequence>
<dbReference type="Proteomes" id="UP001304298">
    <property type="component" value="Unassembled WGS sequence"/>
</dbReference>
<dbReference type="PANTHER" id="PTHR42978:SF3">
    <property type="entry name" value="BLR3078 PROTEIN"/>
    <property type="match status" value="1"/>
</dbReference>
<comment type="caution">
    <text evidence="6">The sequence shown here is derived from an EMBL/GenBank/DDBJ whole genome shotgun (WGS) entry which is preliminary data.</text>
</comment>
<dbReference type="SUPFAM" id="SSF56281">
    <property type="entry name" value="Metallo-hydrolase/oxidoreductase"/>
    <property type="match status" value="1"/>
</dbReference>
<gene>
    <name evidence="6" type="ORF">VA596_25770</name>
</gene>
<reference evidence="6 7" key="1">
    <citation type="submission" date="2023-12" db="EMBL/GenBank/DDBJ databases">
        <title>Amycolatopsis sp. V23-08.</title>
        <authorList>
            <person name="Somphong A."/>
        </authorList>
    </citation>
    <scope>NUCLEOTIDE SEQUENCE [LARGE SCALE GENOMIC DNA]</scope>
    <source>
        <strain evidence="6 7">V23-08</strain>
    </source>
</reference>
<dbReference type="Pfam" id="PF00753">
    <property type="entry name" value="Lactamase_B"/>
    <property type="match status" value="1"/>
</dbReference>
<feature type="domain" description="Metallo-beta-lactamase" evidence="5">
    <location>
        <begin position="77"/>
        <end position="290"/>
    </location>
</feature>
<dbReference type="InterPro" id="IPR051013">
    <property type="entry name" value="MBL_superfamily_lactonases"/>
</dbReference>
<evidence type="ECO:0000256" key="3">
    <source>
        <dbReference type="ARBA" id="ARBA00022801"/>
    </source>
</evidence>
<dbReference type="InterPro" id="IPR001279">
    <property type="entry name" value="Metallo-B-lactamas"/>
</dbReference>
<keyword evidence="3" id="KW-0378">Hydrolase</keyword>
<organism evidence="6 7">
    <name type="scientific">Amycolatopsis heterodermiae</name>
    <dbReference type="NCBI Taxonomy" id="3110235"/>
    <lineage>
        <taxon>Bacteria</taxon>
        <taxon>Bacillati</taxon>
        <taxon>Actinomycetota</taxon>
        <taxon>Actinomycetes</taxon>
        <taxon>Pseudonocardiales</taxon>
        <taxon>Pseudonocardiaceae</taxon>
        <taxon>Amycolatopsis</taxon>
    </lineage>
</organism>
<accession>A0ABU5RBE1</accession>
<comment type="similarity">
    <text evidence="1">Belongs to the metallo-beta-lactamase superfamily.</text>
</comment>